<dbReference type="Gene3D" id="2.60.40.10">
    <property type="entry name" value="Immunoglobulins"/>
    <property type="match status" value="1"/>
</dbReference>
<dbReference type="InterPro" id="IPR036116">
    <property type="entry name" value="FN3_sf"/>
</dbReference>
<gene>
    <name evidence="4" type="ORF">BST96_13300</name>
</gene>
<reference evidence="4 5" key="1">
    <citation type="submission" date="2016-11" db="EMBL/GenBank/DDBJ databases">
        <title>Trade-off between light-utilization and light-protection in marine flavobacteria.</title>
        <authorList>
            <person name="Kumagai Y."/>
        </authorList>
    </citation>
    <scope>NUCLEOTIDE SEQUENCE [LARGE SCALE GENOMIC DNA]</scope>
    <source>
        <strain evidence="4 5">NBRC 107125</strain>
    </source>
</reference>
<keyword evidence="2" id="KW-0732">Signal</keyword>
<dbReference type="InterPro" id="IPR003961">
    <property type="entry name" value="FN3_dom"/>
</dbReference>
<feature type="compositionally biased region" description="Acidic residues" evidence="1">
    <location>
        <begin position="450"/>
        <end position="464"/>
    </location>
</feature>
<dbReference type="OrthoDB" id="5697850at2"/>
<evidence type="ECO:0000313" key="4">
    <source>
        <dbReference type="EMBL" id="ARN75004.1"/>
    </source>
</evidence>
<dbReference type="KEGG" id="osg:BST96_13300"/>
<feature type="compositionally biased region" description="Low complexity" evidence="1">
    <location>
        <begin position="65"/>
        <end position="77"/>
    </location>
</feature>
<dbReference type="EMBL" id="CP019343">
    <property type="protein sequence ID" value="ARN75004.1"/>
    <property type="molecule type" value="Genomic_DNA"/>
</dbReference>
<feature type="chain" id="PRO_5013231191" description="Fibronectin type-III domain-containing protein" evidence="2">
    <location>
        <begin position="22"/>
        <end position="555"/>
    </location>
</feature>
<evidence type="ECO:0000256" key="1">
    <source>
        <dbReference type="SAM" id="MobiDB-lite"/>
    </source>
</evidence>
<dbReference type="InterPro" id="IPR013783">
    <property type="entry name" value="Ig-like_fold"/>
</dbReference>
<feature type="signal peptide" evidence="2">
    <location>
        <begin position="1"/>
        <end position="21"/>
    </location>
</feature>
<protein>
    <recommendedName>
        <fullName evidence="3">Fibronectin type-III domain-containing protein</fullName>
    </recommendedName>
</protein>
<feature type="region of interest" description="Disordered" evidence="1">
    <location>
        <begin position="23"/>
        <end position="77"/>
    </location>
</feature>
<dbReference type="CDD" id="cd00063">
    <property type="entry name" value="FN3"/>
    <property type="match status" value="1"/>
</dbReference>
<feature type="compositionally biased region" description="Low complexity" evidence="1">
    <location>
        <begin position="400"/>
        <end position="449"/>
    </location>
</feature>
<sequence>MHTIKHLVVIALLAFLTTACGGGGGGGGGSEASPQSNTSQSPASTTGSTGQATPLTSSADSSANTAEAEPTEATETTTYTAVKSMAVKGPLTDAIASIYLIDTNNDGFKGQLAAEGFTDGDAQLVMDIDNSFLTESFFILEYTLGQELNGSTPVIPTLRTLVSSEQLNNGTAVYATPLTTLAIDNAIEGLLQSSGTDISVSEFVAAVNASATVTKQATGLGILGSDLNIFTTAPILSDNTDQEQSLAYRTTIEVFAARADNVKTESEQQGSTIEPETLVPLFAKDMLDGDLDGENNGQPINELAALDNNELRAILNEDPANLKIPGTEIAISDLNDVLASEAQQVAPEVTPRPLAKLFAATDASGDEVVTASTTVTDTAQEQTETESAASTDQQSTHTESQPSSANSPPAPQQQATVSEQQNSGSEQNSTEQQSQIEQEVVEQQTQTEQPEQEVTQEEVTEEAEPFSTSVTLSWSIPTTRLNGDPLTIAELAGYEIYYYLEGDDSNGDIITINDGSATSQDIILTAPGTYNFAIATIDADGLESEISSPISLLVE</sequence>
<evidence type="ECO:0000256" key="2">
    <source>
        <dbReference type="SAM" id="SignalP"/>
    </source>
</evidence>
<feature type="domain" description="Fibronectin type-III" evidence="3">
    <location>
        <begin position="450"/>
        <end position="555"/>
    </location>
</feature>
<name>A0A1X9ND76_9GAMM</name>
<dbReference type="PROSITE" id="PS50853">
    <property type="entry name" value="FN3"/>
    <property type="match status" value="1"/>
</dbReference>
<dbReference type="AlphaFoldDB" id="A0A1X9ND76"/>
<feature type="compositionally biased region" description="Polar residues" evidence="1">
    <location>
        <begin position="380"/>
        <end position="399"/>
    </location>
</feature>
<evidence type="ECO:0000313" key="5">
    <source>
        <dbReference type="Proteomes" id="UP000193450"/>
    </source>
</evidence>
<feature type="compositionally biased region" description="Polar residues" evidence="1">
    <location>
        <begin position="32"/>
        <end position="64"/>
    </location>
</feature>
<proteinExistence type="predicted"/>
<accession>A0A1X9ND76</accession>
<dbReference type="PROSITE" id="PS51257">
    <property type="entry name" value="PROKAR_LIPOPROTEIN"/>
    <property type="match status" value="1"/>
</dbReference>
<feature type="region of interest" description="Disordered" evidence="1">
    <location>
        <begin position="377"/>
        <end position="469"/>
    </location>
</feature>
<keyword evidence="5" id="KW-1185">Reference proteome</keyword>
<dbReference type="SUPFAM" id="SSF49265">
    <property type="entry name" value="Fibronectin type III"/>
    <property type="match status" value="1"/>
</dbReference>
<evidence type="ECO:0000259" key="3">
    <source>
        <dbReference type="PROSITE" id="PS50853"/>
    </source>
</evidence>
<dbReference type="Proteomes" id="UP000193450">
    <property type="component" value="Chromosome"/>
</dbReference>
<organism evidence="4 5">
    <name type="scientific">Oceanicoccus sagamiensis</name>
    <dbReference type="NCBI Taxonomy" id="716816"/>
    <lineage>
        <taxon>Bacteria</taxon>
        <taxon>Pseudomonadati</taxon>
        <taxon>Pseudomonadota</taxon>
        <taxon>Gammaproteobacteria</taxon>
        <taxon>Cellvibrionales</taxon>
        <taxon>Spongiibacteraceae</taxon>
        <taxon>Oceanicoccus</taxon>
    </lineage>
</organism>
<dbReference type="RefSeq" id="WP_085759171.1">
    <property type="nucleotide sequence ID" value="NZ_CP019343.1"/>
</dbReference>